<dbReference type="CDD" id="cd03426">
    <property type="entry name" value="NUDIX_CoAse_Nudt7"/>
    <property type="match status" value="1"/>
</dbReference>
<keyword evidence="5" id="KW-0460">Magnesium</keyword>
<comment type="cofactor">
    <cofactor evidence="1">
        <name>Mn(2+)</name>
        <dbReference type="ChEBI" id="CHEBI:29035"/>
    </cofactor>
</comment>
<dbReference type="PROSITE" id="PS51462">
    <property type="entry name" value="NUDIX"/>
    <property type="match status" value="1"/>
</dbReference>
<sequence length="224" mass="23844">MSAPEGLRRLVEARGQESWLSHRPAGGGAREAGVLLLFGRGTAPRTPAGLQERARLEPLGAGDLDILLLQRSTALRHHAGQVAFPGGGLEPGDADIVAAALREAQEETGLDPAGVEVVGALAPAHVPVSGFDVTPVVAWWRQESPVRAVDAGETARVARIPVADLTAPENRGRYRHPRGVVTTAFDPGVFQVWGFTAIVLDYVLDRLGWTTDWDTGRRIAIPPP</sequence>
<evidence type="ECO:0000259" key="7">
    <source>
        <dbReference type="PROSITE" id="PS51462"/>
    </source>
</evidence>
<dbReference type="PANTHER" id="PTHR12992:SF11">
    <property type="entry name" value="MITOCHONDRIAL COENZYME A DIPHOSPHATASE NUDT8"/>
    <property type="match status" value="1"/>
</dbReference>
<dbReference type="Proteomes" id="UP000616114">
    <property type="component" value="Unassembled WGS sequence"/>
</dbReference>
<dbReference type="SUPFAM" id="SSF55811">
    <property type="entry name" value="Nudix"/>
    <property type="match status" value="1"/>
</dbReference>
<proteinExistence type="predicted"/>
<dbReference type="InterPro" id="IPR000086">
    <property type="entry name" value="NUDIX_hydrolase_dom"/>
</dbReference>
<evidence type="ECO:0000256" key="4">
    <source>
        <dbReference type="ARBA" id="ARBA00022801"/>
    </source>
</evidence>
<dbReference type="AlphaFoldDB" id="A0A8J2U0C8"/>
<name>A0A8J2U0C8_9MICO</name>
<evidence type="ECO:0000256" key="6">
    <source>
        <dbReference type="ARBA" id="ARBA00023211"/>
    </source>
</evidence>
<evidence type="ECO:0000256" key="3">
    <source>
        <dbReference type="ARBA" id="ARBA00022723"/>
    </source>
</evidence>
<reference evidence="8" key="1">
    <citation type="journal article" date="2014" name="Int. J. Syst. Evol. Microbiol.">
        <title>Complete genome sequence of Corynebacterium casei LMG S-19264T (=DSM 44701T), isolated from a smear-ripened cheese.</title>
        <authorList>
            <consortium name="US DOE Joint Genome Institute (JGI-PGF)"/>
            <person name="Walter F."/>
            <person name="Albersmeier A."/>
            <person name="Kalinowski J."/>
            <person name="Ruckert C."/>
        </authorList>
    </citation>
    <scope>NUCLEOTIDE SEQUENCE</scope>
    <source>
        <strain evidence="8">CGMCC 1.12785</strain>
    </source>
</reference>
<evidence type="ECO:0000313" key="8">
    <source>
        <dbReference type="EMBL" id="GGA24094.1"/>
    </source>
</evidence>
<dbReference type="InterPro" id="IPR015797">
    <property type="entry name" value="NUDIX_hydrolase-like_dom_sf"/>
</dbReference>
<reference evidence="8" key="2">
    <citation type="submission" date="2020-09" db="EMBL/GenBank/DDBJ databases">
        <authorList>
            <person name="Sun Q."/>
            <person name="Zhou Y."/>
        </authorList>
    </citation>
    <scope>NUCLEOTIDE SEQUENCE</scope>
    <source>
        <strain evidence="8">CGMCC 1.12785</strain>
    </source>
</reference>
<dbReference type="Pfam" id="PF00293">
    <property type="entry name" value="NUDIX"/>
    <property type="match status" value="1"/>
</dbReference>
<evidence type="ECO:0000313" key="9">
    <source>
        <dbReference type="Proteomes" id="UP000616114"/>
    </source>
</evidence>
<gene>
    <name evidence="8" type="ORF">GCM10011333_28960</name>
</gene>
<accession>A0A8J2U0C8</accession>
<evidence type="ECO:0000256" key="1">
    <source>
        <dbReference type="ARBA" id="ARBA00001936"/>
    </source>
</evidence>
<keyword evidence="4" id="KW-0378">Hydrolase</keyword>
<dbReference type="RefSeq" id="WP_188551602.1">
    <property type="nucleotide sequence ID" value="NZ_BMFY01000014.1"/>
</dbReference>
<evidence type="ECO:0000256" key="2">
    <source>
        <dbReference type="ARBA" id="ARBA00001946"/>
    </source>
</evidence>
<protein>
    <submittedName>
        <fullName evidence="8">Coenzyme A pyrophosphatase</fullName>
    </submittedName>
</protein>
<dbReference type="InterPro" id="IPR045121">
    <property type="entry name" value="CoAse"/>
</dbReference>
<dbReference type="GO" id="GO:0010945">
    <property type="term" value="F:coenzyme A diphosphatase activity"/>
    <property type="evidence" value="ECO:0007669"/>
    <property type="project" value="InterPro"/>
</dbReference>
<comment type="cofactor">
    <cofactor evidence="2">
        <name>Mg(2+)</name>
        <dbReference type="ChEBI" id="CHEBI:18420"/>
    </cofactor>
</comment>
<dbReference type="PANTHER" id="PTHR12992">
    <property type="entry name" value="NUDIX HYDROLASE"/>
    <property type="match status" value="1"/>
</dbReference>
<keyword evidence="3" id="KW-0479">Metal-binding</keyword>
<organism evidence="8 9">
    <name type="scientific">Sediminivirga luteola</name>
    <dbReference type="NCBI Taxonomy" id="1774748"/>
    <lineage>
        <taxon>Bacteria</taxon>
        <taxon>Bacillati</taxon>
        <taxon>Actinomycetota</taxon>
        <taxon>Actinomycetes</taxon>
        <taxon>Micrococcales</taxon>
        <taxon>Brevibacteriaceae</taxon>
        <taxon>Sediminivirga</taxon>
    </lineage>
</organism>
<dbReference type="Gene3D" id="3.90.79.10">
    <property type="entry name" value="Nucleoside Triphosphate Pyrophosphohydrolase"/>
    <property type="match status" value="1"/>
</dbReference>
<dbReference type="EMBL" id="BMFY01000014">
    <property type="protein sequence ID" value="GGA24094.1"/>
    <property type="molecule type" value="Genomic_DNA"/>
</dbReference>
<evidence type="ECO:0000256" key="5">
    <source>
        <dbReference type="ARBA" id="ARBA00022842"/>
    </source>
</evidence>
<keyword evidence="6" id="KW-0464">Manganese</keyword>
<feature type="domain" description="Nudix hydrolase" evidence="7">
    <location>
        <begin position="43"/>
        <end position="182"/>
    </location>
</feature>
<dbReference type="GO" id="GO:0046872">
    <property type="term" value="F:metal ion binding"/>
    <property type="evidence" value="ECO:0007669"/>
    <property type="project" value="UniProtKB-KW"/>
</dbReference>
<comment type="caution">
    <text evidence="8">The sequence shown here is derived from an EMBL/GenBank/DDBJ whole genome shotgun (WGS) entry which is preliminary data.</text>
</comment>
<keyword evidence="9" id="KW-1185">Reference proteome</keyword>